<evidence type="ECO:0000256" key="1">
    <source>
        <dbReference type="SAM" id="MobiDB-lite"/>
    </source>
</evidence>
<organism evidence="3 4">
    <name type="scientific">Azospirillum brasilense</name>
    <dbReference type="NCBI Taxonomy" id="192"/>
    <lineage>
        <taxon>Bacteria</taxon>
        <taxon>Pseudomonadati</taxon>
        <taxon>Pseudomonadota</taxon>
        <taxon>Alphaproteobacteria</taxon>
        <taxon>Rhodospirillales</taxon>
        <taxon>Azospirillaceae</taxon>
        <taxon>Azospirillum</taxon>
    </lineage>
</organism>
<dbReference type="Proteomes" id="UP000316083">
    <property type="component" value="Unassembled WGS sequence"/>
</dbReference>
<evidence type="ECO:0000256" key="2">
    <source>
        <dbReference type="SAM" id="Phobius"/>
    </source>
</evidence>
<evidence type="ECO:0000313" key="4">
    <source>
        <dbReference type="Proteomes" id="UP000316083"/>
    </source>
</evidence>
<protein>
    <submittedName>
        <fullName evidence="3">Uncharacterized protein DUF2491</fullName>
    </submittedName>
</protein>
<feature type="transmembrane region" description="Helical" evidence="2">
    <location>
        <begin position="324"/>
        <end position="344"/>
    </location>
</feature>
<dbReference type="InterPro" id="IPR019621">
    <property type="entry name" value="DUF2491"/>
</dbReference>
<proteinExistence type="predicted"/>
<name>A0A560BQF4_AZOBR</name>
<feature type="compositionally biased region" description="Gly residues" evidence="1">
    <location>
        <begin position="161"/>
        <end position="195"/>
    </location>
</feature>
<dbReference type="Pfam" id="PF10679">
    <property type="entry name" value="DUF2491"/>
    <property type="match status" value="1"/>
</dbReference>
<dbReference type="AlphaFoldDB" id="A0A560BQF4"/>
<reference evidence="3 4" key="1">
    <citation type="submission" date="2019-06" db="EMBL/GenBank/DDBJ databases">
        <title>Genomic Encyclopedia of Type Strains, Phase IV (KMG-V): Genome sequencing to study the core and pangenomes of soil and plant-associated prokaryotes.</title>
        <authorList>
            <person name="Whitman W."/>
        </authorList>
    </citation>
    <scope>NUCLEOTIDE SEQUENCE [LARGE SCALE GENOMIC DNA]</scope>
    <source>
        <strain evidence="3 4">BR 11796</strain>
    </source>
</reference>
<evidence type="ECO:0000313" key="3">
    <source>
        <dbReference type="EMBL" id="TWA74840.1"/>
    </source>
</evidence>
<keyword evidence="2" id="KW-0472">Membrane</keyword>
<sequence length="582" mass="60247">MSSGPNPIGTKPVRNRIAARLLSLLLALAPLQPLPAATSAAVPVGVAAATAALFWPQAVEARAGGGRSSSGGYSRPAVRTPSFSTRSAPSRAPSTGSGGYSRPQSGPSYGLPGGSPSGGGDVGVSRRSSGEALDRYRAQQQQQQQRERTPPVAAPPPRSGSGSGSGSASGSGWGGGGWQGGGWGSGSGSGWGQRRTGGYGPGGWYGGWRAPGWASGGRPSFGLWNGLFLWFLLDNLSRPGYADWFHNHQGDPGYAEWRAEAERRAQGDPDLRQRLDDLDTRLRAQEDRPRDPNYLPPDIPRDVAQAAPETPPAPEESSGGGGGLGTLILLIVLVGGMVAAVTLLRRRSSGSRSGGSAMTRSPWSTAASTAAGIVKAKASGASYEPSLFRVGMTLTPDPTPFLLGGGAIKATAPEGAGSMVSVAAVGTLTGGGVTLHRLYLPGGNGFYQLHLGAGGAPDECRWFSVLDEVHPTDNDEWGFWLDPGDGMIGYPQFQTKDGKLYGRQWSPGASRIAPVTFDETLTDHRGTRTRRVTAMLYAAPTGAADPAPRTDYVLVAAVEDGGEAWVEVRAGIDVNPASLSLA</sequence>
<feature type="region of interest" description="Disordered" evidence="1">
    <location>
        <begin position="62"/>
        <end position="195"/>
    </location>
</feature>
<feature type="compositionally biased region" description="Gly residues" evidence="1">
    <location>
        <begin position="111"/>
        <end position="122"/>
    </location>
</feature>
<dbReference type="EMBL" id="VITF01000001">
    <property type="protein sequence ID" value="TWA74840.1"/>
    <property type="molecule type" value="Genomic_DNA"/>
</dbReference>
<feature type="compositionally biased region" description="Basic and acidic residues" evidence="1">
    <location>
        <begin position="128"/>
        <end position="137"/>
    </location>
</feature>
<feature type="region of interest" description="Disordered" evidence="1">
    <location>
        <begin position="280"/>
        <end position="321"/>
    </location>
</feature>
<feature type="compositionally biased region" description="Polar residues" evidence="1">
    <location>
        <begin position="81"/>
        <end position="95"/>
    </location>
</feature>
<keyword evidence="2" id="KW-1133">Transmembrane helix</keyword>
<comment type="caution">
    <text evidence="3">The sequence shown here is derived from an EMBL/GenBank/DDBJ whole genome shotgun (WGS) entry which is preliminary data.</text>
</comment>
<gene>
    <name evidence="3" type="ORF">FBZ82_101859</name>
</gene>
<feature type="compositionally biased region" description="Basic and acidic residues" evidence="1">
    <location>
        <begin position="280"/>
        <end position="291"/>
    </location>
</feature>
<dbReference type="RefSeq" id="WP_247882979.1">
    <property type="nucleotide sequence ID" value="NZ_VITF01000001.1"/>
</dbReference>
<keyword evidence="2" id="KW-0812">Transmembrane</keyword>
<accession>A0A560BQF4</accession>